<name>A0A1H7VYS9_STRJI</name>
<dbReference type="Proteomes" id="UP000183015">
    <property type="component" value="Unassembled WGS sequence"/>
</dbReference>
<dbReference type="RefSeq" id="WP_042444784.1">
    <property type="nucleotide sequence ID" value="NZ_BBPN01000007.1"/>
</dbReference>
<dbReference type="eggNOG" id="COG1657">
    <property type="taxonomic scope" value="Bacteria"/>
</dbReference>
<evidence type="ECO:0000313" key="3">
    <source>
        <dbReference type="EMBL" id="SEM13945.1"/>
    </source>
</evidence>
<dbReference type="Gene3D" id="1.50.10.20">
    <property type="match status" value="1"/>
</dbReference>
<organism evidence="3 4">
    <name type="scientific">Streptacidiphilus jiangxiensis</name>
    <dbReference type="NCBI Taxonomy" id="235985"/>
    <lineage>
        <taxon>Bacteria</taxon>
        <taxon>Bacillati</taxon>
        <taxon>Actinomycetota</taxon>
        <taxon>Actinomycetes</taxon>
        <taxon>Kitasatosporales</taxon>
        <taxon>Streptomycetaceae</taxon>
        <taxon>Streptacidiphilus</taxon>
    </lineage>
</organism>
<accession>A0A1H7VYS9</accession>
<keyword evidence="1" id="KW-0472">Membrane</keyword>
<dbReference type="EMBL" id="FOAZ01000019">
    <property type="protein sequence ID" value="SEM13945.1"/>
    <property type="molecule type" value="Genomic_DNA"/>
</dbReference>
<protein>
    <submittedName>
        <fullName evidence="3">Squalene-hopene cyclase C-terminal domain-containing protein</fullName>
    </submittedName>
</protein>
<evidence type="ECO:0000313" key="4">
    <source>
        <dbReference type="Proteomes" id="UP000183015"/>
    </source>
</evidence>
<reference evidence="4" key="1">
    <citation type="submission" date="2016-10" db="EMBL/GenBank/DDBJ databases">
        <authorList>
            <person name="Varghese N."/>
        </authorList>
    </citation>
    <scope>NUCLEOTIDE SEQUENCE [LARGE SCALE GENOMIC DNA]</scope>
    <source>
        <strain evidence="4">DSM 45096 / BCRC 16803 / CGMCC 4.1857 / CIP 109030 / JCM 12277 / KCTC 19219 / NBRC 100920 / 33214</strain>
    </source>
</reference>
<keyword evidence="1" id="KW-0812">Transmembrane</keyword>
<keyword evidence="2" id="KW-0732">Signal</keyword>
<gene>
    <name evidence="3" type="ORF">SAMN05414137_11970</name>
</gene>
<dbReference type="STRING" id="235985.SAMN05414137_11970"/>
<dbReference type="OrthoDB" id="3852853at2"/>
<feature type="signal peptide" evidence="2">
    <location>
        <begin position="1"/>
        <end position="30"/>
    </location>
</feature>
<evidence type="ECO:0000256" key="2">
    <source>
        <dbReference type="SAM" id="SignalP"/>
    </source>
</evidence>
<keyword evidence="4" id="KW-1185">Reference proteome</keyword>
<evidence type="ECO:0000256" key="1">
    <source>
        <dbReference type="SAM" id="Phobius"/>
    </source>
</evidence>
<feature type="chain" id="PRO_5038661806" evidence="2">
    <location>
        <begin position="31"/>
        <end position="420"/>
    </location>
</feature>
<sequence>MLSAVRRPAALVAGVLTATALLGAAAPSFADASASASAAPLPTALYGKGDPTYDGVWRQSLSLIALHAQGVTPAADATDWLAKQQCSDGGWSSYNADASKPCVPATEDTNATSVAIQALVALGGHDDAVAKAVAWYKNVQNKDGGWSYNPGTASDANSTSLVVSALAAAKVDPASVAKDGKSAVQGLAAFQLGCSTPAAQQGAYAYQPDKSGKLAANGLASAQGAIGAEQAFLPVVASAASAASSASCGDSAASAANYLAAQLKGGQEHLTQQLAGAAPSPDYAATAWAVLALAHQGRVSDAQGAMAWLKQNAQAWTQGDHGQPQPSALALLVLAAQATGTDATQFGTTNLVAQLESTGPAPAATPGTHGASAAASSSATAAPKQGGTGNIVVFIALLIAGVGVGLLVSSWNRKRLGKRA</sequence>
<feature type="transmembrane region" description="Helical" evidence="1">
    <location>
        <begin position="391"/>
        <end position="411"/>
    </location>
</feature>
<dbReference type="SUPFAM" id="SSF48239">
    <property type="entry name" value="Terpenoid cyclases/Protein prenyltransferases"/>
    <property type="match status" value="1"/>
</dbReference>
<dbReference type="AlphaFoldDB" id="A0A1H7VYS9"/>
<dbReference type="InterPro" id="IPR008930">
    <property type="entry name" value="Terpenoid_cyclase/PrenylTrfase"/>
</dbReference>
<proteinExistence type="predicted"/>
<dbReference type="CDD" id="cd00688">
    <property type="entry name" value="ISOPREN_C2_like"/>
    <property type="match status" value="1"/>
</dbReference>
<keyword evidence="1" id="KW-1133">Transmembrane helix</keyword>